<keyword evidence="1" id="KW-1133">Transmembrane helix</keyword>
<reference evidence="2" key="1">
    <citation type="submission" date="2016-03" db="EMBL/GenBank/DDBJ databases">
        <title>Microsymbionts genomes from the relict species Vavilovia formosa.</title>
        <authorList>
            <person name="Chirak E."/>
            <person name="Kimeklis A."/>
            <person name="Kopat V."/>
            <person name="Andronov E."/>
        </authorList>
    </citation>
    <scope>NUCLEOTIDE SEQUENCE [LARGE SCALE GENOMIC DNA]</scope>
    <source>
        <strain evidence="2">Vaf12</strain>
    </source>
</reference>
<feature type="transmembrane region" description="Helical" evidence="1">
    <location>
        <begin position="20"/>
        <end position="39"/>
    </location>
</feature>
<sequence length="133" mass="15027">MEDIYERDFIAFHEGPVKWLICMLIRQIAPSVALFMGSYVLAYRYLLRLLGLAALVLFPTIAFATSEFELQCHKLLPSADVFYERCQKDAVPFGRTFYPSGGNRGKKNTTVFSSTMTAETPISSWVAPSPMQM</sequence>
<feature type="transmembrane region" description="Helical" evidence="1">
    <location>
        <begin position="45"/>
        <end position="64"/>
    </location>
</feature>
<gene>
    <name evidence="2" type="ORF">A4A59_33970</name>
</gene>
<accession>A0A154I8H4</accession>
<evidence type="ECO:0000313" key="2">
    <source>
        <dbReference type="EMBL" id="KZA96864.1"/>
    </source>
</evidence>
<dbReference type="EMBL" id="LVYU01000146">
    <property type="protein sequence ID" value="KZA96864.1"/>
    <property type="molecule type" value="Genomic_DNA"/>
</dbReference>
<keyword evidence="1" id="KW-0472">Membrane</keyword>
<name>A0A154I8H4_RHILE</name>
<keyword evidence="1" id="KW-0812">Transmembrane</keyword>
<protein>
    <submittedName>
        <fullName evidence="2">Uncharacterized protein</fullName>
    </submittedName>
</protein>
<organism evidence="2">
    <name type="scientific">Rhizobium leguminosarum</name>
    <dbReference type="NCBI Taxonomy" id="384"/>
    <lineage>
        <taxon>Bacteria</taxon>
        <taxon>Pseudomonadati</taxon>
        <taxon>Pseudomonadota</taxon>
        <taxon>Alphaproteobacteria</taxon>
        <taxon>Hyphomicrobiales</taxon>
        <taxon>Rhizobiaceae</taxon>
        <taxon>Rhizobium/Agrobacterium group</taxon>
        <taxon>Rhizobium</taxon>
    </lineage>
</organism>
<comment type="caution">
    <text evidence="2">The sequence shown here is derived from an EMBL/GenBank/DDBJ whole genome shotgun (WGS) entry which is preliminary data.</text>
</comment>
<dbReference type="AlphaFoldDB" id="A0A154I8H4"/>
<proteinExistence type="predicted"/>
<evidence type="ECO:0000256" key="1">
    <source>
        <dbReference type="SAM" id="Phobius"/>
    </source>
</evidence>